<sequence length="316" mass="34957">MGFSVEKSGLMTTIQDNGRTGYRNIGMPVSGPMDTIAFRLANLLAGNEESAPALEVTMQGPVLHFTSDTELVLCGADLKPSINHEQISNNKPLLIKKGDVLRFGLAAEGMRVYIAFKGGIKMDKQLGSCSTYTPAKVGGYYGRPLKAGDKIEFNHQGHTERKISWSASPSFFTYLHKKEVRVLKSKQWNWFTEEAQSSFFSEEFTIQAESDRMGYRLDGPKLMMNEARELATEGIATGSIQVPPNGQPIILMADSQPTGGYPKIANIITADLPVIAQLKPLEKIQFKEVTLEEAYRALTTIEDDFKIIKAGIRLKM</sequence>
<dbReference type="SUPFAM" id="SSF50891">
    <property type="entry name" value="Cyclophilin-like"/>
    <property type="match status" value="1"/>
</dbReference>
<dbReference type="Gene3D" id="2.40.100.10">
    <property type="entry name" value="Cyclophilin-like"/>
    <property type="match status" value="1"/>
</dbReference>
<protein>
    <submittedName>
        <fullName evidence="5">Biotin-dependent carboxyltransferase</fullName>
    </submittedName>
</protein>
<dbReference type="InterPro" id="IPR052708">
    <property type="entry name" value="PxpC"/>
</dbReference>
<organism evidence="5 6">
    <name type="scientific">Rossellomorea vietnamensis</name>
    <dbReference type="NCBI Taxonomy" id="218284"/>
    <lineage>
        <taxon>Bacteria</taxon>
        <taxon>Bacillati</taxon>
        <taxon>Bacillota</taxon>
        <taxon>Bacilli</taxon>
        <taxon>Bacillales</taxon>
        <taxon>Bacillaceae</taxon>
        <taxon>Rossellomorea</taxon>
    </lineage>
</organism>
<evidence type="ECO:0000256" key="2">
    <source>
        <dbReference type="ARBA" id="ARBA00022801"/>
    </source>
</evidence>
<dbReference type="NCBIfam" id="TIGR00724">
    <property type="entry name" value="urea_amlyse_rel"/>
    <property type="match status" value="1"/>
</dbReference>
<dbReference type="PANTHER" id="PTHR43309:SF5">
    <property type="entry name" value="5-OXOPROLINASE SUBUNIT C"/>
    <property type="match status" value="1"/>
</dbReference>
<keyword evidence="5" id="KW-0808">Transferase</keyword>
<evidence type="ECO:0000313" key="5">
    <source>
        <dbReference type="EMBL" id="TYS01536.1"/>
    </source>
</evidence>
<keyword evidence="2" id="KW-0378">Hydrolase</keyword>
<keyword evidence="1" id="KW-0547">Nucleotide-binding</keyword>
<gene>
    <name evidence="5" type="ORF">FZC84_02470</name>
</gene>
<dbReference type="RefSeq" id="WP_148952848.1">
    <property type="nucleotide sequence ID" value="NZ_VTEG01000001.1"/>
</dbReference>
<dbReference type="Pfam" id="PF02626">
    <property type="entry name" value="CT_A_B"/>
    <property type="match status" value="1"/>
</dbReference>
<dbReference type="InterPro" id="IPR029000">
    <property type="entry name" value="Cyclophilin-like_dom_sf"/>
</dbReference>
<dbReference type="AlphaFoldDB" id="A0A5D4MKL6"/>
<dbReference type="GO" id="GO:0016787">
    <property type="term" value="F:hydrolase activity"/>
    <property type="evidence" value="ECO:0007669"/>
    <property type="project" value="UniProtKB-KW"/>
</dbReference>
<name>A0A5D4MKL6_9BACI</name>
<dbReference type="InterPro" id="IPR003778">
    <property type="entry name" value="CT_A_B"/>
</dbReference>
<evidence type="ECO:0000256" key="1">
    <source>
        <dbReference type="ARBA" id="ARBA00022741"/>
    </source>
</evidence>
<dbReference type="EMBL" id="VTEG01000001">
    <property type="protein sequence ID" value="TYS01536.1"/>
    <property type="molecule type" value="Genomic_DNA"/>
</dbReference>
<proteinExistence type="predicted"/>
<feature type="domain" description="Carboxyltransferase" evidence="4">
    <location>
        <begin position="24"/>
        <end position="305"/>
    </location>
</feature>
<reference evidence="5 6" key="1">
    <citation type="submission" date="2019-08" db="EMBL/GenBank/DDBJ databases">
        <title>Bacillus genomes from the desert of Cuatro Cienegas, Coahuila.</title>
        <authorList>
            <person name="Olmedo-Alvarez G."/>
        </authorList>
    </citation>
    <scope>NUCLEOTIDE SEQUENCE [LARGE SCALE GENOMIC DNA]</scope>
    <source>
        <strain evidence="5 6">CH128b_4D</strain>
    </source>
</reference>
<evidence type="ECO:0000259" key="4">
    <source>
        <dbReference type="SMART" id="SM00797"/>
    </source>
</evidence>
<comment type="caution">
    <text evidence="5">The sequence shown here is derived from an EMBL/GenBank/DDBJ whole genome shotgun (WGS) entry which is preliminary data.</text>
</comment>
<accession>A0A5D4MKL6</accession>
<dbReference type="SMART" id="SM00797">
    <property type="entry name" value="AHS2"/>
    <property type="match status" value="1"/>
</dbReference>
<dbReference type="GO" id="GO:0005524">
    <property type="term" value="F:ATP binding"/>
    <property type="evidence" value="ECO:0007669"/>
    <property type="project" value="UniProtKB-KW"/>
</dbReference>
<keyword evidence="3" id="KW-0067">ATP-binding</keyword>
<evidence type="ECO:0000256" key="3">
    <source>
        <dbReference type="ARBA" id="ARBA00022840"/>
    </source>
</evidence>
<dbReference type="GO" id="GO:0016740">
    <property type="term" value="F:transferase activity"/>
    <property type="evidence" value="ECO:0007669"/>
    <property type="project" value="UniProtKB-KW"/>
</dbReference>
<dbReference type="PANTHER" id="PTHR43309">
    <property type="entry name" value="5-OXOPROLINASE SUBUNIT C"/>
    <property type="match status" value="1"/>
</dbReference>
<evidence type="ECO:0000313" key="6">
    <source>
        <dbReference type="Proteomes" id="UP000325182"/>
    </source>
</evidence>
<dbReference type="Proteomes" id="UP000325182">
    <property type="component" value="Unassembled WGS sequence"/>
</dbReference>